<evidence type="ECO:0000313" key="1">
    <source>
        <dbReference type="EMBL" id="SUG15228.1"/>
    </source>
</evidence>
<accession>A0A379S792</accession>
<dbReference type="Proteomes" id="UP000254124">
    <property type="component" value="Unassembled WGS sequence"/>
</dbReference>
<reference evidence="1 2" key="1">
    <citation type="submission" date="2018-06" db="EMBL/GenBank/DDBJ databases">
        <authorList>
            <consortium name="Pathogen Informatics"/>
            <person name="Doyle S."/>
        </authorList>
    </citation>
    <scope>NUCLEOTIDE SEQUENCE [LARGE SCALE GENOMIC DNA]</scope>
    <source>
        <strain evidence="1 2">NCTC7295</strain>
    </source>
</reference>
<gene>
    <name evidence="1" type="ORF">NCTC7295_02888</name>
</gene>
<dbReference type="EMBL" id="UGWZ01000001">
    <property type="protein sequence ID" value="SUG15228.1"/>
    <property type="molecule type" value="Genomic_DNA"/>
</dbReference>
<protein>
    <submittedName>
        <fullName evidence="1">Phage-related lysozyme (Muraminidase)</fullName>
    </submittedName>
</protein>
<dbReference type="AlphaFoldDB" id="A0A379S792"/>
<organism evidence="1 2">
    <name type="scientific">Salmonella enterica subsp. arizonae</name>
    <dbReference type="NCBI Taxonomy" id="59203"/>
    <lineage>
        <taxon>Bacteria</taxon>
        <taxon>Pseudomonadati</taxon>
        <taxon>Pseudomonadota</taxon>
        <taxon>Gammaproteobacteria</taxon>
        <taxon>Enterobacterales</taxon>
        <taxon>Enterobacteriaceae</taxon>
        <taxon>Salmonella</taxon>
    </lineage>
</organism>
<proteinExistence type="predicted"/>
<evidence type="ECO:0000313" key="2">
    <source>
        <dbReference type="Proteomes" id="UP000254124"/>
    </source>
</evidence>
<sequence length="383" mass="42946">MAIKLLTHVTLSTPAGIYGANRKPCHARKKVVQISGKPAYILLAYTGRVGEDTPVYLTWQADAPLFEKGEQGMVAGSRKTKISGIVTLAKVPGVDAAGTALSDNKDAAYYQIYQEGGWLPAVSVQKISQYALGELGFATLDKAPASFDLIDGINQPNNVVKGILEQLYKAAQEETRTTHALNKYNYKRLLELIDSNQDGYYSEQEYLQANHNVSYRDHLYRVIAKHASEWYYGKDDQLWKTYLEVFLDKMTWMKAASENGVALGAEPWHMHPIAFLNAIKKGKAKITREMLRRIWPDPRQYDPVLNEPMAVSAETHGDFWEDDMDYSEAVSYEGINTKAGVQAKTDEKTCENCPPEGKVMPMVRRCSRWSMVTISSNMAIRSA</sequence>
<name>A0A379S792_SALER</name>